<dbReference type="SUPFAM" id="SSF89733">
    <property type="entry name" value="L-sulfolactate dehydrogenase-like"/>
    <property type="match status" value="1"/>
</dbReference>
<proteinExistence type="inferred from homology"/>
<dbReference type="PANTHER" id="PTHR11091">
    <property type="entry name" value="OXIDOREDUCTASE-RELATED"/>
    <property type="match status" value="1"/>
</dbReference>
<evidence type="ECO:0008006" key="4">
    <source>
        <dbReference type="Google" id="ProtNLM"/>
    </source>
</evidence>
<keyword evidence="2" id="KW-0560">Oxidoreductase</keyword>
<dbReference type="Gene3D" id="3.30.1370.60">
    <property type="entry name" value="Hypothetical oxidoreductase yiak, domain 2"/>
    <property type="match status" value="1"/>
</dbReference>
<dbReference type="InterPro" id="IPR043143">
    <property type="entry name" value="Mal/L-sulf/L-lact_DH-like_NADP"/>
</dbReference>
<accession>A0A382C0H0</accession>
<dbReference type="InterPro" id="IPR036111">
    <property type="entry name" value="Mal/L-sulfo/L-lacto_DH-like_sf"/>
</dbReference>
<dbReference type="PANTHER" id="PTHR11091:SF0">
    <property type="entry name" value="MALATE DEHYDROGENASE"/>
    <property type="match status" value="1"/>
</dbReference>
<dbReference type="Pfam" id="PF02615">
    <property type="entry name" value="Ldh_2"/>
    <property type="match status" value="1"/>
</dbReference>
<feature type="non-terminal residue" evidence="3">
    <location>
        <position position="259"/>
    </location>
</feature>
<name>A0A382C0H0_9ZZZZ</name>
<dbReference type="InterPro" id="IPR043144">
    <property type="entry name" value="Mal/L-sulf/L-lact_DH-like_ah"/>
</dbReference>
<dbReference type="InterPro" id="IPR003767">
    <property type="entry name" value="Malate/L-lactate_DH-like"/>
</dbReference>
<sequence>MKIKRKRLTDFAVSIFVSMGTSEKHATEVATHLVEANLKGHDSHGVGLIPYYVNSWDKGGLKVNADATLEKDKGPIMLVNGNLGFGQVVGRQATDMGIERAKEIGLACVGSRNNHHLGRIGAFGEHCAKAGLISIHFVNVVGHPPVVSPWGGREARMSTNPFCCAVPTSEGPIVLDMATSAIAGGKVSVARRKGLNVPDGCLFDADGAPTNNPDDFFTGGTLGPFGQYKGYGLGLICELLGGALAGEWTIQDVDKQKNG</sequence>
<organism evidence="3">
    <name type="scientific">marine metagenome</name>
    <dbReference type="NCBI Taxonomy" id="408172"/>
    <lineage>
        <taxon>unclassified sequences</taxon>
        <taxon>metagenomes</taxon>
        <taxon>ecological metagenomes</taxon>
    </lineage>
</organism>
<comment type="similarity">
    <text evidence="1">Belongs to the LDH2/MDH2 oxidoreductase family.</text>
</comment>
<dbReference type="Gene3D" id="1.10.1530.10">
    <property type="match status" value="1"/>
</dbReference>
<dbReference type="AlphaFoldDB" id="A0A382C0H0"/>
<protein>
    <recommendedName>
        <fullName evidence="4">Malate/lactate/ureidoglycolate dehydrogenase</fullName>
    </recommendedName>
</protein>
<reference evidence="3" key="1">
    <citation type="submission" date="2018-05" db="EMBL/GenBank/DDBJ databases">
        <authorList>
            <person name="Lanie J.A."/>
            <person name="Ng W.-L."/>
            <person name="Kazmierczak K.M."/>
            <person name="Andrzejewski T.M."/>
            <person name="Davidsen T.M."/>
            <person name="Wayne K.J."/>
            <person name="Tettelin H."/>
            <person name="Glass J.I."/>
            <person name="Rusch D."/>
            <person name="Podicherti R."/>
            <person name="Tsui H.-C.T."/>
            <person name="Winkler M.E."/>
        </authorList>
    </citation>
    <scope>NUCLEOTIDE SEQUENCE</scope>
</reference>
<evidence type="ECO:0000256" key="1">
    <source>
        <dbReference type="ARBA" id="ARBA00006056"/>
    </source>
</evidence>
<gene>
    <name evidence="3" type="ORF">METZ01_LOCUS172439</name>
</gene>
<dbReference type="GO" id="GO:0016491">
    <property type="term" value="F:oxidoreductase activity"/>
    <property type="evidence" value="ECO:0007669"/>
    <property type="project" value="UniProtKB-KW"/>
</dbReference>
<evidence type="ECO:0000256" key="2">
    <source>
        <dbReference type="ARBA" id="ARBA00023002"/>
    </source>
</evidence>
<dbReference type="EMBL" id="UINC01032245">
    <property type="protein sequence ID" value="SVB19585.1"/>
    <property type="molecule type" value="Genomic_DNA"/>
</dbReference>
<evidence type="ECO:0000313" key="3">
    <source>
        <dbReference type="EMBL" id="SVB19585.1"/>
    </source>
</evidence>